<dbReference type="Gene3D" id="3.90.870.20">
    <property type="entry name" value="Carbamoyltransferase, C-terminal domain"/>
    <property type="match status" value="1"/>
</dbReference>
<feature type="domain" description="Carbamoyltransferase C-terminal" evidence="3">
    <location>
        <begin position="397"/>
        <end position="567"/>
    </location>
</feature>
<evidence type="ECO:0000256" key="1">
    <source>
        <dbReference type="ARBA" id="ARBA00006129"/>
    </source>
</evidence>
<evidence type="ECO:0000259" key="2">
    <source>
        <dbReference type="Pfam" id="PF02543"/>
    </source>
</evidence>
<dbReference type="PANTHER" id="PTHR34847">
    <property type="entry name" value="NODULATION PROTEIN U"/>
    <property type="match status" value="1"/>
</dbReference>
<evidence type="ECO:0000313" key="5">
    <source>
        <dbReference type="Proteomes" id="UP001580407"/>
    </source>
</evidence>
<accession>A0ABV5BBE6</accession>
<dbReference type="InterPro" id="IPR038152">
    <property type="entry name" value="Carbam_trans_C_sf"/>
</dbReference>
<feature type="domain" description="Carbamoyltransferase" evidence="2">
    <location>
        <begin position="93"/>
        <end position="339"/>
    </location>
</feature>
<dbReference type="Gene3D" id="3.30.420.40">
    <property type="match status" value="2"/>
</dbReference>
<dbReference type="CDD" id="cd24033">
    <property type="entry name" value="ASKHA_NBD_NodU_CmcH-like_N"/>
    <property type="match status" value="1"/>
</dbReference>
<organism evidence="4 5">
    <name type="scientific">Paenibacillus terreus</name>
    <dbReference type="NCBI Taxonomy" id="1387834"/>
    <lineage>
        <taxon>Bacteria</taxon>
        <taxon>Bacillati</taxon>
        <taxon>Bacillota</taxon>
        <taxon>Bacilli</taxon>
        <taxon>Bacillales</taxon>
        <taxon>Paenibacillaceae</taxon>
        <taxon>Paenibacillus</taxon>
    </lineage>
</organism>
<dbReference type="InterPro" id="IPR031730">
    <property type="entry name" value="Carbam_trans_C"/>
</dbReference>
<dbReference type="Pfam" id="PF02543">
    <property type="entry name" value="Carbam_trans_N"/>
    <property type="match status" value="1"/>
</dbReference>
<dbReference type="InterPro" id="IPR051338">
    <property type="entry name" value="NodU/CmcH_Carbamoyltrnsfr"/>
</dbReference>
<evidence type="ECO:0000259" key="3">
    <source>
        <dbReference type="Pfam" id="PF16861"/>
    </source>
</evidence>
<evidence type="ECO:0000313" key="4">
    <source>
        <dbReference type="EMBL" id="MFB5683033.1"/>
    </source>
</evidence>
<dbReference type="InterPro" id="IPR043129">
    <property type="entry name" value="ATPase_NBD"/>
</dbReference>
<name>A0ABV5BBE6_9BACL</name>
<dbReference type="InterPro" id="IPR003696">
    <property type="entry name" value="Carbtransf_dom"/>
</dbReference>
<comment type="similarity">
    <text evidence="1">Belongs to the NodU/CmcH family.</text>
</comment>
<comment type="caution">
    <text evidence="4">The sequence shown here is derived from an EMBL/GenBank/DDBJ whole genome shotgun (WGS) entry which is preliminary data.</text>
</comment>
<keyword evidence="5" id="KW-1185">Reference proteome</keyword>
<proteinExistence type="inferred from homology"/>
<sequence length="567" mass="63430">MITVGLNACIVDENGHIRGVDGGGVCVFRDEEILFAITEERLSYKKYDGGFRYSLPYALEACSLTMSDVDQFVVSYYGVSLEVPDLVIDEIKGRLKLQDYQKFIVIPSHHLSHAYISFFTSGYKRALVVINDNEGQIIGPKVSSNMFENACERNSYYLAEGDTLTLLDRDFDYPNALGFGKVYNKITRYLGLGNYHNAGKTMGLTSYGSGSLLNIGDIYEEDYDGNLHCIVPDTGDTEKDIQAMFSKLGASIPMARQAKDPLRQIHADMAEYVQHQLEKWTIHRVRRLLKENGLTHVCVGGGVALNCLTNSLLLNLPEVSGVYVPPAPHDQGLCIGNALYGITEQMKEEGRKVSADFKFPLYLGKQFDITEVKLFEILEHYPNLRLYKLNNAVEEAAKLIASGNVIAWYQGRSEFGPRALGNRSILADPRDKLVINRLNLEIKKREAFRPFAPSVLLEKMEDYFEGFSGESPSMMFTAMVRPEKKALLSAITHVDGTARLQTVTKESNPKYHRLIETFGEMTGIYVLVDTSFNLDGMPIVESPSDAVQCFSKSSLDALIIGDYIIRK</sequence>
<reference evidence="4 5" key="1">
    <citation type="submission" date="2024-09" db="EMBL/GenBank/DDBJ databases">
        <authorList>
            <person name="Ruan L."/>
        </authorList>
    </citation>
    <scope>NUCLEOTIDE SEQUENCE [LARGE SCALE GENOMIC DNA]</scope>
    <source>
        <strain evidence="4 5">D33</strain>
    </source>
</reference>
<dbReference type="RefSeq" id="WP_375526773.1">
    <property type="nucleotide sequence ID" value="NZ_JBHILM010000022.1"/>
</dbReference>
<protein>
    <submittedName>
        <fullName evidence="4">Carbamoyltransferase</fullName>
    </submittedName>
</protein>
<dbReference type="Pfam" id="PF16861">
    <property type="entry name" value="Carbam_trans_C"/>
    <property type="match status" value="1"/>
</dbReference>
<dbReference type="PANTHER" id="PTHR34847:SF1">
    <property type="entry name" value="NODULATION PROTEIN U"/>
    <property type="match status" value="1"/>
</dbReference>
<dbReference type="SUPFAM" id="SSF53067">
    <property type="entry name" value="Actin-like ATPase domain"/>
    <property type="match status" value="1"/>
</dbReference>
<gene>
    <name evidence="4" type="ORF">ACE3NQ_19125</name>
</gene>
<dbReference type="EMBL" id="JBHILM010000022">
    <property type="protein sequence ID" value="MFB5683033.1"/>
    <property type="molecule type" value="Genomic_DNA"/>
</dbReference>
<dbReference type="Proteomes" id="UP001580407">
    <property type="component" value="Unassembled WGS sequence"/>
</dbReference>